<dbReference type="AlphaFoldDB" id="A0A941B9X6"/>
<name>A0A941B9X6_9BURK</name>
<sequence length="644" mass="69827">MEATPQEVGEPRFDVRARRAPDCPLEGLQQRLIDLARLPPAKVQSLAEALQSASSVVLGRNISRERAERANLLERAGLLVEITPVLQLAPKPESDVDGRVECPACGEIMVPGPHRQCAHCGVYIDKVSPELLMRRKLRKQEQARVALRVAAEQQQSRRRAEAAMEERLRLEIRQQMESRHGLKSPGRALPAWQRPAKLAGGVMLVGAAFVAGWFMPRGGTLESVPVATASAGIAGVPPGEQIERLLAHVDRGEQAPGAGRRPAPPIWTVEPADSLRAGPDVPPQSPEQLLATSFGRLDGLPPLGAGVTWPVDLLPGLRADLAVALAESGQMGRAEELLQSLEPWRTSVEPRLTEQLRRARLLVHAWGLLDHGLTTVQPLLTRVSDGLRSMVDPIERASLLAQVVPVMARAPAVSDDVIAGLIRQTGAAVKAVAEQGPRHRLTEAWIVAEAQVLLARAEHEAVRGHFSRLRTRVAALAALQPQTLEPATQARLLAMQVRVSQLAGEAPERLVTAWRQAFERVPSIAEQADLLREAVELPGGALVDDARRLATRLATRGEAASQGAARAEGLGRLSLLWAELGDADQAALWRQRALQTPGLQPETALRLRAQLTTEAEICLAQATLRLGDLARAESHWRRVATYVL</sequence>
<evidence type="ECO:0000313" key="2">
    <source>
        <dbReference type="Proteomes" id="UP000676246"/>
    </source>
</evidence>
<organism evidence="1 2">
    <name type="scientific">Ideonella alba</name>
    <dbReference type="NCBI Taxonomy" id="2824118"/>
    <lineage>
        <taxon>Bacteria</taxon>
        <taxon>Pseudomonadati</taxon>
        <taxon>Pseudomonadota</taxon>
        <taxon>Betaproteobacteria</taxon>
        <taxon>Burkholderiales</taxon>
        <taxon>Sphaerotilaceae</taxon>
        <taxon>Ideonella</taxon>
    </lineage>
</organism>
<comment type="caution">
    <text evidence="1">The sequence shown here is derived from an EMBL/GenBank/DDBJ whole genome shotgun (WGS) entry which is preliminary data.</text>
</comment>
<accession>A0A941B9X6</accession>
<proteinExistence type="predicted"/>
<dbReference type="EMBL" id="JAGQDD010000001">
    <property type="protein sequence ID" value="MBQ0929220.1"/>
    <property type="molecule type" value="Genomic_DNA"/>
</dbReference>
<keyword evidence="2" id="KW-1185">Reference proteome</keyword>
<gene>
    <name evidence="1" type="ORF">KAK03_01890</name>
</gene>
<protein>
    <submittedName>
        <fullName evidence="1">Uncharacterized protein</fullName>
    </submittedName>
</protein>
<evidence type="ECO:0000313" key="1">
    <source>
        <dbReference type="EMBL" id="MBQ0929220.1"/>
    </source>
</evidence>
<reference evidence="1 2" key="1">
    <citation type="submission" date="2021-04" db="EMBL/GenBank/DDBJ databases">
        <title>The genome sequence of Ideonella sp. 3Y2.</title>
        <authorList>
            <person name="Liu Y."/>
        </authorList>
    </citation>
    <scope>NUCLEOTIDE SEQUENCE [LARGE SCALE GENOMIC DNA]</scope>
    <source>
        <strain evidence="1 2">3Y2</strain>
    </source>
</reference>
<dbReference type="Proteomes" id="UP000676246">
    <property type="component" value="Unassembled WGS sequence"/>
</dbReference>
<dbReference type="RefSeq" id="WP_210851476.1">
    <property type="nucleotide sequence ID" value="NZ_JAGQDD010000001.1"/>
</dbReference>